<sequence>MTDSKDELEIVSTNFEIDDNNGGCLESIQDADKKAVNIAKIIIQLKQDLADMKNDCCGATEMDVCKVQEQLREMVAHYKKTVAEVLELANKNNFDLENLECQKIDISQHINPKNCMASVVKASDKELIAPWILINNEQEYPTFFRYDLNNNGIKFNEHDNESICSCNDGSENCCLSDFEDNYCTIADNCHTYSKNTDTDTDCINEGFKNELMSMKGGIKILNQQNRDFLCKLNCANQQTLALTNSLQKKLASKQPKGTNDNGTCFPDHGESKSKPQVLMLEINRLNDELKRLQRDKCQIELAKKVLNISENLCPNCAETKALCNELEPRTAEYNKLLADYNNKLVEIADLRNMLAEAECKHKTCEGRLTILKTQVCQLQKQLFEFNSAKSHDPEVASSNEKYLIESLRSRLLEATEEKNNMQMVLDFHLTELEDKKAKYLAVLQTNQEQKFRIESICKEKNTIAEEYEAEFNRMNDHLKSCLEELGTLPGLLATAQRDLEKETIAKTDLENDRLNLLNEIKSLKAILADDDRENKDKKLKCLEEENIELRATILTLEASVDENKRLYKERTHYSLQLKENLDLVRKEAALQVTKTKNFTECQVLKYVEYIKQLEQKLVEHRAIACLEFQKRDQIDGRLRNQIEVLTTNLNEAQKQIGYIMKAKHTMENKTGEDVCKIPRVLNSVCNELNTPNHLDRLKDD</sequence>
<keyword evidence="1" id="KW-0175">Coiled coil</keyword>
<proteinExistence type="predicted"/>
<feature type="coiled-coil region" evidence="1">
    <location>
        <begin position="404"/>
        <end position="559"/>
    </location>
</feature>
<accession>A0AAV0WC02</accession>
<feature type="region of interest" description="Disordered" evidence="2">
    <location>
        <begin position="251"/>
        <end position="272"/>
    </location>
</feature>
<evidence type="ECO:0000256" key="2">
    <source>
        <dbReference type="SAM" id="MobiDB-lite"/>
    </source>
</evidence>
<comment type="caution">
    <text evidence="3">The sequence shown here is derived from an EMBL/GenBank/DDBJ whole genome shotgun (WGS) entry which is preliminary data.</text>
</comment>
<name>A0AAV0WC02_9HEMI</name>
<dbReference type="Proteomes" id="UP001160148">
    <property type="component" value="Unassembled WGS sequence"/>
</dbReference>
<reference evidence="3 4" key="1">
    <citation type="submission" date="2023-01" db="EMBL/GenBank/DDBJ databases">
        <authorList>
            <person name="Whitehead M."/>
        </authorList>
    </citation>
    <scope>NUCLEOTIDE SEQUENCE [LARGE SCALE GENOMIC DNA]</scope>
</reference>
<evidence type="ECO:0000256" key="1">
    <source>
        <dbReference type="SAM" id="Coils"/>
    </source>
</evidence>
<dbReference type="AlphaFoldDB" id="A0AAV0WC02"/>
<feature type="coiled-coil region" evidence="1">
    <location>
        <begin position="340"/>
        <end position="367"/>
    </location>
</feature>
<protein>
    <submittedName>
        <fullName evidence="3">Uncharacterized protein</fullName>
    </submittedName>
</protein>
<evidence type="ECO:0000313" key="3">
    <source>
        <dbReference type="EMBL" id="CAI6353460.1"/>
    </source>
</evidence>
<keyword evidence="4" id="KW-1185">Reference proteome</keyword>
<gene>
    <name evidence="3" type="ORF">MEUPH1_LOCUS9580</name>
</gene>
<evidence type="ECO:0000313" key="4">
    <source>
        <dbReference type="Proteomes" id="UP001160148"/>
    </source>
</evidence>
<organism evidence="3 4">
    <name type="scientific">Macrosiphum euphorbiae</name>
    <name type="common">potato aphid</name>
    <dbReference type="NCBI Taxonomy" id="13131"/>
    <lineage>
        <taxon>Eukaryota</taxon>
        <taxon>Metazoa</taxon>
        <taxon>Ecdysozoa</taxon>
        <taxon>Arthropoda</taxon>
        <taxon>Hexapoda</taxon>
        <taxon>Insecta</taxon>
        <taxon>Pterygota</taxon>
        <taxon>Neoptera</taxon>
        <taxon>Paraneoptera</taxon>
        <taxon>Hemiptera</taxon>
        <taxon>Sternorrhyncha</taxon>
        <taxon>Aphidomorpha</taxon>
        <taxon>Aphidoidea</taxon>
        <taxon>Aphididae</taxon>
        <taxon>Macrosiphini</taxon>
        <taxon>Macrosiphum</taxon>
    </lineage>
</organism>
<dbReference type="EMBL" id="CARXXK010000002">
    <property type="protein sequence ID" value="CAI6353460.1"/>
    <property type="molecule type" value="Genomic_DNA"/>
</dbReference>